<evidence type="ECO:0000313" key="3">
    <source>
        <dbReference type="Proteomes" id="UP001227101"/>
    </source>
</evidence>
<accession>A0ABY8XU70</accession>
<evidence type="ECO:0000313" key="2">
    <source>
        <dbReference type="EMBL" id="WIV59235.1"/>
    </source>
</evidence>
<sequence length="265" mass="28653">MDGQRRQRLWRAIAERAGTSERVGLAQAVCAAPVEVLDAVDAALFTLRAGDRVQEVLGASDQWAARLAELQYTVGEGPGVEAFTTGRPVAVPVMGAEQQRWPGFTEVAMATDVGAAFAVPLQVGVVRLGTLVFFRRRPGALSAALVLCSPRTPAGADVPRTRSPAPSPTALSIRWNSRPKPDQSRSGSVRDRARALTASASCAASASWPASWPCSARCRRDRGWDVVERRRGCRADRDIAVFRTSLRCVRGWAPSLTNNLVHRNR</sequence>
<proteinExistence type="predicted"/>
<feature type="region of interest" description="Disordered" evidence="1">
    <location>
        <begin position="154"/>
        <end position="191"/>
    </location>
</feature>
<dbReference type="EMBL" id="CP127173">
    <property type="protein sequence ID" value="WIV59235.1"/>
    <property type="molecule type" value="Genomic_DNA"/>
</dbReference>
<name>A0ABY8XU70_9PSEU</name>
<organism evidence="2 3">
    <name type="scientific">Amycolatopsis nalaikhensis</name>
    <dbReference type="NCBI Taxonomy" id="715472"/>
    <lineage>
        <taxon>Bacteria</taxon>
        <taxon>Bacillati</taxon>
        <taxon>Actinomycetota</taxon>
        <taxon>Actinomycetes</taxon>
        <taxon>Pseudonocardiales</taxon>
        <taxon>Pseudonocardiaceae</taxon>
        <taxon>Amycolatopsis</taxon>
    </lineage>
</organism>
<dbReference type="InterPro" id="IPR029016">
    <property type="entry name" value="GAF-like_dom_sf"/>
</dbReference>
<evidence type="ECO:0000256" key="1">
    <source>
        <dbReference type="SAM" id="MobiDB-lite"/>
    </source>
</evidence>
<protein>
    <submittedName>
        <fullName evidence="2">GAF domain-containing protein</fullName>
    </submittedName>
</protein>
<dbReference type="Gene3D" id="3.30.450.40">
    <property type="match status" value="1"/>
</dbReference>
<feature type="compositionally biased region" description="Basic and acidic residues" evidence="1">
    <location>
        <begin position="179"/>
        <end position="191"/>
    </location>
</feature>
<keyword evidence="3" id="KW-1185">Reference proteome</keyword>
<dbReference type="RefSeq" id="WP_285456737.1">
    <property type="nucleotide sequence ID" value="NZ_CP127173.1"/>
</dbReference>
<gene>
    <name evidence="2" type="ORF">QP939_11695</name>
</gene>
<dbReference type="SUPFAM" id="SSF55781">
    <property type="entry name" value="GAF domain-like"/>
    <property type="match status" value="1"/>
</dbReference>
<reference evidence="2 3" key="1">
    <citation type="submission" date="2023-06" db="EMBL/GenBank/DDBJ databases">
        <authorList>
            <person name="Oyuntsetseg B."/>
            <person name="Kim S.B."/>
        </authorList>
    </citation>
    <scope>NUCLEOTIDE SEQUENCE [LARGE SCALE GENOMIC DNA]</scope>
    <source>
        <strain evidence="2 3">2-2</strain>
    </source>
</reference>
<dbReference type="Proteomes" id="UP001227101">
    <property type="component" value="Chromosome"/>
</dbReference>